<evidence type="ECO:0000256" key="3">
    <source>
        <dbReference type="ARBA" id="ARBA00023163"/>
    </source>
</evidence>
<dbReference type="EMBL" id="JBBUTI010000018">
    <property type="protein sequence ID" value="MEK8048493.1"/>
    <property type="molecule type" value="Genomic_DNA"/>
</dbReference>
<accession>A0ABU9C9D0</accession>
<dbReference type="PANTHER" id="PTHR24567:SF74">
    <property type="entry name" value="HTH-TYPE TRANSCRIPTIONAL REGULATOR ARCR"/>
    <property type="match status" value="1"/>
</dbReference>
<dbReference type="SMART" id="SM00100">
    <property type="entry name" value="cNMP"/>
    <property type="match status" value="1"/>
</dbReference>
<dbReference type="InterPro" id="IPR000595">
    <property type="entry name" value="cNMP-bd_dom"/>
</dbReference>
<dbReference type="InterPro" id="IPR012318">
    <property type="entry name" value="HTH_CRP"/>
</dbReference>
<dbReference type="CDD" id="cd00038">
    <property type="entry name" value="CAP_ED"/>
    <property type="match status" value="1"/>
</dbReference>
<evidence type="ECO:0000259" key="4">
    <source>
        <dbReference type="PROSITE" id="PS50042"/>
    </source>
</evidence>
<dbReference type="InterPro" id="IPR018490">
    <property type="entry name" value="cNMP-bd_dom_sf"/>
</dbReference>
<evidence type="ECO:0000313" key="7">
    <source>
        <dbReference type="Proteomes" id="UP001379945"/>
    </source>
</evidence>
<keyword evidence="2" id="KW-0238">DNA-binding</keyword>
<name>A0ABU9C9D0_9BURK</name>
<dbReference type="InterPro" id="IPR036388">
    <property type="entry name" value="WH-like_DNA-bd_sf"/>
</dbReference>
<keyword evidence="7" id="KW-1185">Reference proteome</keyword>
<dbReference type="Gene3D" id="2.60.120.10">
    <property type="entry name" value="Jelly Rolls"/>
    <property type="match status" value="1"/>
</dbReference>
<dbReference type="InterPro" id="IPR018335">
    <property type="entry name" value="Tscrpt_reg_HTH_Crp-type_CS"/>
</dbReference>
<dbReference type="SUPFAM" id="SSF46785">
    <property type="entry name" value="Winged helix' DNA-binding domain"/>
    <property type="match status" value="1"/>
</dbReference>
<keyword evidence="3" id="KW-0804">Transcription</keyword>
<feature type="domain" description="HTH crp-type" evidence="5">
    <location>
        <begin position="113"/>
        <end position="184"/>
    </location>
</feature>
<dbReference type="Pfam" id="PF13545">
    <property type="entry name" value="HTH_Crp_2"/>
    <property type="match status" value="1"/>
</dbReference>
<dbReference type="InterPro" id="IPR050397">
    <property type="entry name" value="Env_Response_Regulators"/>
</dbReference>
<evidence type="ECO:0000256" key="1">
    <source>
        <dbReference type="ARBA" id="ARBA00023015"/>
    </source>
</evidence>
<feature type="domain" description="Cyclic nucleotide-binding" evidence="4">
    <location>
        <begin position="1"/>
        <end position="82"/>
    </location>
</feature>
<gene>
    <name evidence="6" type="ORF">AACH00_19235</name>
</gene>
<dbReference type="Pfam" id="PF00027">
    <property type="entry name" value="cNMP_binding"/>
    <property type="match status" value="1"/>
</dbReference>
<dbReference type="PROSITE" id="PS00042">
    <property type="entry name" value="HTH_CRP_1"/>
    <property type="match status" value="1"/>
</dbReference>
<evidence type="ECO:0000313" key="6">
    <source>
        <dbReference type="EMBL" id="MEK8048493.1"/>
    </source>
</evidence>
<dbReference type="SMART" id="SM00419">
    <property type="entry name" value="HTH_CRP"/>
    <property type="match status" value="1"/>
</dbReference>
<organism evidence="6 7">
    <name type="scientific">Ideonella margarita</name>
    <dbReference type="NCBI Taxonomy" id="2984191"/>
    <lineage>
        <taxon>Bacteria</taxon>
        <taxon>Pseudomonadati</taxon>
        <taxon>Pseudomonadota</taxon>
        <taxon>Betaproteobacteria</taxon>
        <taxon>Burkholderiales</taxon>
        <taxon>Sphaerotilaceae</taxon>
        <taxon>Ideonella</taxon>
    </lineage>
</organism>
<comment type="caution">
    <text evidence="6">The sequence shown here is derived from an EMBL/GenBank/DDBJ whole genome shotgun (WGS) entry which is preliminary data.</text>
</comment>
<dbReference type="RefSeq" id="WP_341400800.1">
    <property type="nucleotide sequence ID" value="NZ_JBBUTI010000018.1"/>
</dbReference>
<dbReference type="Proteomes" id="UP001379945">
    <property type="component" value="Unassembled WGS sequence"/>
</dbReference>
<dbReference type="InterPro" id="IPR014710">
    <property type="entry name" value="RmlC-like_jellyroll"/>
</dbReference>
<dbReference type="PANTHER" id="PTHR24567">
    <property type="entry name" value="CRP FAMILY TRANSCRIPTIONAL REGULATORY PROTEIN"/>
    <property type="match status" value="1"/>
</dbReference>
<reference evidence="6 7" key="1">
    <citation type="submission" date="2024-04" db="EMBL/GenBank/DDBJ databases">
        <title>Novel species of the genus Ideonella isolated from streams.</title>
        <authorList>
            <person name="Lu H."/>
        </authorList>
    </citation>
    <scope>NUCLEOTIDE SEQUENCE [LARGE SCALE GENOMIC DNA]</scope>
    <source>
        <strain evidence="6 7">LYT19W</strain>
    </source>
</reference>
<keyword evidence="1" id="KW-0805">Transcription regulation</keyword>
<dbReference type="InterPro" id="IPR036390">
    <property type="entry name" value="WH_DNA-bd_sf"/>
</dbReference>
<dbReference type="PROSITE" id="PS50042">
    <property type="entry name" value="CNMP_BINDING_3"/>
    <property type="match status" value="1"/>
</dbReference>
<dbReference type="SUPFAM" id="SSF51206">
    <property type="entry name" value="cAMP-binding domain-like"/>
    <property type="match status" value="1"/>
</dbReference>
<proteinExistence type="predicted"/>
<evidence type="ECO:0000259" key="5">
    <source>
        <dbReference type="PROSITE" id="PS51063"/>
    </source>
</evidence>
<sequence length="193" mass="21850">MRGEYILEQGQHGHSLYILLQGKAHVLRTDNRGREVILDVLRTGDHAGEMCLIDNQPHSASVRCETNCDVLELPGAVLARTLPDRPVLSWMLMRTLVKRLRRAHRQINSLALKDVPGRVMRALHDMSEPEQIGSRIVRERVSRHELARMVGASREMVSRVVLELATQGKLELRDDGGVRLLLPNKELNARPPE</sequence>
<evidence type="ECO:0000256" key="2">
    <source>
        <dbReference type="ARBA" id="ARBA00023125"/>
    </source>
</evidence>
<protein>
    <submittedName>
        <fullName evidence="6">Cyclic nucleotide-binding domain-containing protein</fullName>
    </submittedName>
</protein>
<dbReference type="PROSITE" id="PS51063">
    <property type="entry name" value="HTH_CRP_2"/>
    <property type="match status" value="1"/>
</dbReference>
<dbReference type="Gene3D" id="1.10.10.10">
    <property type="entry name" value="Winged helix-like DNA-binding domain superfamily/Winged helix DNA-binding domain"/>
    <property type="match status" value="1"/>
</dbReference>